<dbReference type="CDD" id="cd00130">
    <property type="entry name" value="PAS"/>
    <property type="match status" value="3"/>
</dbReference>
<feature type="domain" description="PAC" evidence="10">
    <location>
        <begin position="224"/>
        <end position="276"/>
    </location>
</feature>
<dbReference type="EC" id="2.7.13.3" evidence="2"/>
<evidence type="ECO:0000256" key="7">
    <source>
        <dbReference type="ARBA" id="ARBA00023136"/>
    </source>
</evidence>
<dbReference type="EMBL" id="VNHX01000007">
    <property type="protein sequence ID" value="TYP96213.1"/>
    <property type="molecule type" value="Genomic_DNA"/>
</dbReference>
<dbReference type="InterPro" id="IPR000014">
    <property type="entry name" value="PAS"/>
</dbReference>
<evidence type="ECO:0000256" key="5">
    <source>
        <dbReference type="ARBA" id="ARBA00022777"/>
    </source>
</evidence>
<dbReference type="SMART" id="SM00388">
    <property type="entry name" value="HisKA"/>
    <property type="match status" value="1"/>
</dbReference>
<dbReference type="FunFam" id="3.30.565.10:FF:000006">
    <property type="entry name" value="Sensor histidine kinase WalK"/>
    <property type="match status" value="1"/>
</dbReference>
<evidence type="ECO:0000256" key="4">
    <source>
        <dbReference type="ARBA" id="ARBA00022679"/>
    </source>
</evidence>
<feature type="domain" description="PAC" evidence="10">
    <location>
        <begin position="90"/>
        <end position="142"/>
    </location>
</feature>
<dbReference type="SUPFAM" id="SSF55874">
    <property type="entry name" value="ATPase domain of HSP90 chaperone/DNA topoisomerase II/histidine kinase"/>
    <property type="match status" value="1"/>
</dbReference>
<dbReference type="PANTHER" id="PTHR43304">
    <property type="entry name" value="PHYTOCHROME-LIKE PROTEIN CPH1"/>
    <property type="match status" value="1"/>
</dbReference>
<reference evidence="11 12" key="1">
    <citation type="submission" date="2019-07" db="EMBL/GenBank/DDBJ databases">
        <title>Genomic Encyclopedia of Archaeal and Bacterial Type Strains, Phase II (KMG-II): from individual species to whole genera.</title>
        <authorList>
            <person name="Goeker M."/>
        </authorList>
    </citation>
    <scope>NUCLEOTIDE SEQUENCE [LARGE SCALE GENOMIC DNA]</scope>
    <source>
        <strain evidence="11 12">DSM 18850</strain>
    </source>
</reference>
<dbReference type="NCBIfam" id="TIGR00229">
    <property type="entry name" value="sensory_box"/>
    <property type="match status" value="3"/>
</dbReference>
<name>A0A5S5DJS8_9SPHI</name>
<dbReference type="Gene3D" id="3.30.565.10">
    <property type="entry name" value="Histidine kinase-like ATPase, C-terminal domain"/>
    <property type="match status" value="1"/>
</dbReference>
<dbReference type="Pfam" id="PF08447">
    <property type="entry name" value="PAS_3"/>
    <property type="match status" value="1"/>
</dbReference>
<feature type="domain" description="Histidine kinase" evidence="8">
    <location>
        <begin position="406"/>
        <end position="622"/>
    </location>
</feature>
<keyword evidence="3" id="KW-0597">Phosphoprotein</keyword>
<dbReference type="SUPFAM" id="SSF47384">
    <property type="entry name" value="Homodimeric domain of signal transducing histidine kinase"/>
    <property type="match status" value="1"/>
</dbReference>
<dbReference type="Pfam" id="PF00512">
    <property type="entry name" value="HisKA"/>
    <property type="match status" value="1"/>
</dbReference>
<organism evidence="11 12">
    <name type="scientific">Sphingobacterium allocomposti</name>
    <dbReference type="NCBI Taxonomy" id="415956"/>
    <lineage>
        <taxon>Bacteria</taxon>
        <taxon>Pseudomonadati</taxon>
        <taxon>Bacteroidota</taxon>
        <taxon>Sphingobacteriia</taxon>
        <taxon>Sphingobacteriales</taxon>
        <taxon>Sphingobacteriaceae</taxon>
        <taxon>Sphingobacterium</taxon>
    </lineage>
</organism>
<dbReference type="SMART" id="SM00387">
    <property type="entry name" value="HATPase_c"/>
    <property type="match status" value="1"/>
</dbReference>
<dbReference type="Gene3D" id="3.30.450.20">
    <property type="entry name" value="PAS domain"/>
    <property type="match status" value="3"/>
</dbReference>
<evidence type="ECO:0000313" key="11">
    <source>
        <dbReference type="EMBL" id="TYP96213.1"/>
    </source>
</evidence>
<dbReference type="OrthoDB" id="741455at2"/>
<sequence>MKLLNDKPSGDKFRSIEEREGRFLALVRATSDIVFSMSPDWSVMTSLAGRGFLSDANQPIVDWMVRYIPPDDHNSVAAAIQRASERRMMFESEHRVLRADGSVGWTLSRAVPVFNDDGEVVEWFGTSTDITERRKVEQELRQAKEDSEQQKRVYEAIASGTPDLIYVFDLEYRFTYANDALLTMWGKTWDEAIGRRLTENGYEDWHAAMHEREIDQVRATKQPIRGEVSFPHAVLGRRIYDYIFTPVLNDEGEVTAVAGTTRDITDIRKAEMAVSESEVRFRMMAEGMDVLIVLTDDQGREIYFNKRWEALLGTPVAFLHKGAWLNHVFVEDRKALTEMLATGTSEQKQWQCEFRLTDCSEENRWLLARSLPRFLADGSFAGSVISAVDITEMKADEQRKNDFISMVSHELKTPLTSALGYIQILQRRTQKNGDTSEESLLRSTARQLSKMTNLINSFLNVSRLESGKLFLERQVFDMAILLKELEAEIKTSGPKHRFTFDAADAIWVTGDREKIGQVIQNLVSNAEKYSPQQSSICVSCAEDGDRVLLRVTDEGFGLNQEDIPKIFERFYRIESDKTKSVSGFGIGLYLCSEIIRAHGGEIGVESTLGKGSSFYFSLPRGERGC</sequence>
<evidence type="ECO:0000259" key="10">
    <source>
        <dbReference type="PROSITE" id="PS50113"/>
    </source>
</evidence>
<evidence type="ECO:0000256" key="2">
    <source>
        <dbReference type="ARBA" id="ARBA00012438"/>
    </source>
</evidence>
<dbReference type="PROSITE" id="PS50112">
    <property type="entry name" value="PAS"/>
    <property type="match status" value="1"/>
</dbReference>
<dbReference type="InterPro" id="IPR036890">
    <property type="entry name" value="HATPase_C_sf"/>
</dbReference>
<keyword evidence="5" id="KW-0418">Kinase</keyword>
<dbReference type="InterPro" id="IPR013656">
    <property type="entry name" value="PAS_4"/>
</dbReference>
<evidence type="ECO:0000313" key="12">
    <source>
        <dbReference type="Proteomes" id="UP000325105"/>
    </source>
</evidence>
<dbReference type="InterPro" id="IPR003594">
    <property type="entry name" value="HATPase_dom"/>
</dbReference>
<dbReference type="InterPro" id="IPR013655">
    <property type="entry name" value="PAS_fold_3"/>
</dbReference>
<dbReference type="PANTHER" id="PTHR43304:SF1">
    <property type="entry name" value="PAC DOMAIN-CONTAINING PROTEIN"/>
    <property type="match status" value="1"/>
</dbReference>
<evidence type="ECO:0000256" key="1">
    <source>
        <dbReference type="ARBA" id="ARBA00000085"/>
    </source>
</evidence>
<dbReference type="FunFam" id="1.10.287.130:FF:000001">
    <property type="entry name" value="Two-component sensor histidine kinase"/>
    <property type="match status" value="1"/>
</dbReference>
<dbReference type="AlphaFoldDB" id="A0A5S5DJS8"/>
<dbReference type="InterPro" id="IPR003661">
    <property type="entry name" value="HisK_dim/P_dom"/>
</dbReference>
<gene>
    <name evidence="11" type="ORF">BC792_107112</name>
</gene>
<dbReference type="PROSITE" id="PS50109">
    <property type="entry name" value="HIS_KIN"/>
    <property type="match status" value="1"/>
</dbReference>
<dbReference type="SMART" id="SM00086">
    <property type="entry name" value="PAC"/>
    <property type="match status" value="2"/>
</dbReference>
<dbReference type="Pfam" id="PF02518">
    <property type="entry name" value="HATPase_c"/>
    <property type="match status" value="1"/>
</dbReference>
<dbReference type="GO" id="GO:0000155">
    <property type="term" value="F:phosphorelay sensor kinase activity"/>
    <property type="evidence" value="ECO:0007669"/>
    <property type="project" value="InterPro"/>
</dbReference>
<dbReference type="InterPro" id="IPR052162">
    <property type="entry name" value="Sensor_kinase/Photoreceptor"/>
</dbReference>
<protein>
    <recommendedName>
        <fullName evidence="2">histidine kinase</fullName>
        <ecNumber evidence="2">2.7.13.3</ecNumber>
    </recommendedName>
</protein>
<dbReference type="InterPro" id="IPR036097">
    <property type="entry name" value="HisK_dim/P_sf"/>
</dbReference>
<dbReference type="InterPro" id="IPR004358">
    <property type="entry name" value="Sig_transdc_His_kin-like_C"/>
</dbReference>
<dbReference type="Pfam" id="PF13426">
    <property type="entry name" value="PAS_9"/>
    <property type="match status" value="1"/>
</dbReference>
<keyword evidence="4" id="KW-0808">Transferase</keyword>
<dbReference type="CDD" id="cd00082">
    <property type="entry name" value="HisKA"/>
    <property type="match status" value="1"/>
</dbReference>
<comment type="catalytic activity">
    <reaction evidence="1">
        <text>ATP + protein L-histidine = ADP + protein N-phospho-L-histidine.</text>
        <dbReference type="EC" id="2.7.13.3"/>
    </reaction>
</comment>
<dbReference type="RefSeq" id="WP_148908334.1">
    <property type="nucleotide sequence ID" value="NZ_VNHX01000007.1"/>
</dbReference>
<dbReference type="CDD" id="cd00075">
    <property type="entry name" value="HATPase"/>
    <property type="match status" value="1"/>
</dbReference>
<evidence type="ECO:0000256" key="6">
    <source>
        <dbReference type="ARBA" id="ARBA00023012"/>
    </source>
</evidence>
<dbReference type="SMART" id="SM00091">
    <property type="entry name" value="PAS"/>
    <property type="match status" value="3"/>
</dbReference>
<dbReference type="SUPFAM" id="SSF55785">
    <property type="entry name" value="PYP-like sensor domain (PAS domain)"/>
    <property type="match status" value="3"/>
</dbReference>
<feature type="domain" description="PAS" evidence="9">
    <location>
        <begin position="150"/>
        <end position="195"/>
    </location>
</feature>
<dbReference type="InterPro" id="IPR005467">
    <property type="entry name" value="His_kinase_dom"/>
</dbReference>
<dbReference type="PRINTS" id="PR00344">
    <property type="entry name" value="BCTRLSENSOR"/>
</dbReference>
<dbReference type="InterPro" id="IPR000700">
    <property type="entry name" value="PAS-assoc_C"/>
</dbReference>
<dbReference type="Pfam" id="PF08448">
    <property type="entry name" value="PAS_4"/>
    <property type="match status" value="1"/>
</dbReference>
<evidence type="ECO:0000259" key="8">
    <source>
        <dbReference type="PROSITE" id="PS50109"/>
    </source>
</evidence>
<dbReference type="InterPro" id="IPR001610">
    <property type="entry name" value="PAC"/>
</dbReference>
<keyword evidence="6" id="KW-0902">Two-component regulatory system</keyword>
<evidence type="ECO:0000256" key="3">
    <source>
        <dbReference type="ARBA" id="ARBA00022553"/>
    </source>
</evidence>
<dbReference type="PROSITE" id="PS50113">
    <property type="entry name" value="PAC"/>
    <property type="match status" value="3"/>
</dbReference>
<proteinExistence type="predicted"/>
<keyword evidence="7" id="KW-0472">Membrane</keyword>
<dbReference type="Gene3D" id="1.10.287.130">
    <property type="match status" value="1"/>
</dbReference>
<dbReference type="InterPro" id="IPR035965">
    <property type="entry name" value="PAS-like_dom_sf"/>
</dbReference>
<comment type="caution">
    <text evidence="11">The sequence shown here is derived from an EMBL/GenBank/DDBJ whole genome shotgun (WGS) entry which is preliminary data.</text>
</comment>
<accession>A0A5S5DJS8</accession>
<keyword evidence="12" id="KW-1185">Reference proteome</keyword>
<dbReference type="Proteomes" id="UP000325105">
    <property type="component" value="Unassembled WGS sequence"/>
</dbReference>
<feature type="domain" description="PAC" evidence="10">
    <location>
        <begin position="350"/>
        <end position="402"/>
    </location>
</feature>
<evidence type="ECO:0000259" key="9">
    <source>
        <dbReference type="PROSITE" id="PS50112"/>
    </source>
</evidence>